<dbReference type="EMBL" id="FUXI01000004">
    <property type="protein sequence ID" value="SJZ47723.1"/>
    <property type="molecule type" value="Genomic_DNA"/>
</dbReference>
<dbReference type="STRING" id="263852.SAMN02745116_00440"/>
<dbReference type="AlphaFoldDB" id="A0A1T4KZC1"/>
<evidence type="ECO:0000256" key="1">
    <source>
        <dbReference type="SAM" id="SignalP"/>
    </source>
</evidence>
<feature type="chain" id="PRO_5012210944" evidence="1">
    <location>
        <begin position="29"/>
        <end position="154"/>
    </location>
</feature>
<gene>
    <name evidence="2" type="ORF">SAMN02745116_00440</name>
</gene>
<accession>A0A1T4KZC1</accession>
<feature type="signal peptide" evidence="1">
    <location>
        <begin position="1"/>
        <end position="28"/>
    </location>
</feature>
<organism evidence="2 3">
    <name type="scientific">Pilibacter termitis</name>
    <dbReference type="NCBI Taxonomy" id="263852"/>
    <lineage>
        <taxon>Bacteria</taxon>
        <taxon>Bacillati</taxon>
        <taxon>Bacillota</taxon>
        <taxon>Bacilli</taxon>
        <taxon>Lactobacillales</taxon>
        <taxon>Enterococcaceae</taxon>
        <taxon>Pilibacter</taxon>
    </lineage>
</organism>
<keyword evidence="1" id="KW-0732">Signal</keyword>
<evidence type="ECO:0000313" key="2">
    <source>
        <dbReference type="EMBL" id="SJZ47723.1"/>
    </source>
</evidence>
<protein>
    <submittedName>
        <fullName evidence="2">Uncharacterized protein</fullName>
    </submittedName>
</protein>
<dbReference type="RefSeq" id="WP_078806405.1">
    <property type="nucleotide sequence ID" value="NZ_FUXI01000004.1"/>
</dbReference>
<proteinExistence type="predicted"/>
<dbReference type="Proteomes" id="UP000190328">
    <property type="component" value="Unassembled WGS sequence"/>
</dbReference>
<reference evidence="2 3" key="1">
    <citation type="submission" date="2017-02" db="EMBL/GenBank/DDBJ databases">
        <authorList>
            <person name="Peterson S.W."/>
        </authorList>
    </citation>
    <scope>NUCLEOTIDE SEQUENCE [LARGE SCALE GENOMIC DNA]</scope>
    <source>
        <strain evidence="2 3">ATCC BAA-1030</strain>
    </source>
</reference>
<keyword evidence="3" id="KW-1185">Reference proteome</keyword>
<dbReference type="OrthoDB" id="9808275at2"/>
<sequence length="154" mass="16714">MQKTGIKLAVLSMSISLLLPNVMSVAKAEEVLEQAIYYVDEGNSPIPELKEEDYVVSKKARGVSWVKQAIKALLKSKGLVVELVEIAAGKTAAKKVAASYAKITKAVEPLLKWADVPVNAVKDAVIRGLVNGGMKRSEAVEIAHYIKTILDWLI</sequence>
<name>A0A1T4KZC1_9ENTE</name>
<evidence type="ECO:0000313" key="3">
    <source>
        <dbReference type="Proteomes" id="UP000190328"/>
    </source>
</evidence>